<sequence length="171" mass="18590">MGRSVGSWVQKNTPTPLERISFTVCSTCSRKAFEASVNNRCASSKKNTSLGLSRSPTSGRKVNRSASTHIRKVENIAGRNAWLPNSSNEMMPRPWLSTRSRSSGLSSGSPKNVSAPSASRLTKARRMTPAVVGDTAPRDFSSTLPSSLVRWVMTARRSFRSSSGSPRWSAQ</sequence>
<gene>
    <name evidence="2" type="ORF">ERS007661_04016</name>
</gene>
<reference evidence="2 3" key="1">
    <citation type="submission" date="2015-03" db="EMBL/GenBank/DDBJ databases">
        <authorList>
            <consortium name="Pathogen Informatics"/>
        </authorList>
    </citation>
    <scope>NUCLEOTIDE SEQUENCE [LARGE SCALE GENOMIC DNA]</scope>
    <source>
        <strain evidence="2 3">D00501624</strain>
    </source>
</reference>
<evidence type="ECO:0000313" key="3">
    <source>
        <dbReference type="Proteomes" id="UP000039217"/>
    </source>
</evidence>
<dbReference type="Proteomes" id="UP000039217">
    <property type="component" value="Unassembled WGS sequence"/>
</dbReference>
<protein>
    <submittedName>
        <fullName evidence="2">Uncharacterized protein</fullName>
    </submittedName>
</protein>
<accession>A0A655FCR2</accession>
<feature type="region of interest" description="Disordered" evidence="1">
    <location>
        <begin position="82"/>
        <end position="139"/>
    </location>
</feature>
<evidence type="ECO:0000313" key="2">
    <source>
        <dbReference type="EMBL" id="CNW48399.1"/>
    </source>
</evidence>
<evidence type="ECO:0000256" key="1">
    <source>
        <dbReference type="SAM" id="MobiDB-lite"/>
    </source>
</evidence>
<proteinExistence type="predicted"/>
<feature type="region of interest" description="Disordered" evidence="1">
    <location>
        <begin position="44"/>
        <end position="68"/>
    </location>
</feature>
<organism evidence="2 3">
    <name type="scientific">Mycobacterium tuberculosis</name>
    <dbReference type="NCBI Taxonomy" id="1773"/>
    <lineage>
        <taxon>Bacteria</taxon>
        <taxon>Bacillati</taxon>
        <taxon>Actinomycetota</taxon>
        <taxon>Actinomycetes</taxon>
        <taxon>Mycobacteriales</taxon>
        <taxon>Mycobacteriaceae</taxon>
        <taxon>Mycobacterium</taxon>
        <taxon>Mycobacterium tuberculosis complex</taxon>
    </lineage>
</organism>
<name>A0A655FCR2_MYCTX</name>
<dbReference type="AlphaFoldDB" id="A0A655FCR2"/>
<feature type="compositionally biased region" description="Polar residues" evidence="1">
    <location>
        <begin position="110"/>
        <end position="120"/>
    </location>
</feature>
<feature type="compositionally biased region" description="Low complexity" evidence="1">
    <location>
        <begin position="96"/>
        <end position="109"/>
    </location>
</feature>
<dbReference type="EMBL" id="CQQC01002078">
    <property type="protein sequence ID" value="CNW48399.1"/>
    <property type="molecule type" value="Genomic_DNA"/>
</dbReference>